<keyword evidence="1" id="KW-0812">Transmembrane</keyword>
<keyword evidence="1" id="KW-1133">Transmembrane helix</keyword>
<gene>
    <name evidence="2" type="ORF">ABT317_05115</name>
</gene>
<keyword evidence="3" id="KW-1185">Reference proteome</keyword>
<dbReference type="RefSeq" id="WP_086723646.1">
    <property type="nucleotide sequence ID" value="NZ_MUBM01000041.1"/>
</dbReference>
<dbReference type="EMBL" id="JBEPCU010000042">
    <property type="protein sequence ID" value="MER6976430.1"/>
    <property type="molecule type" value="Genomic_DNA"/>
</dbReference>
<evidence type="ECO:0008006" key="4">
    <source>
        <dbReference type="Google" id="ProtNLM"/>
    </source>
</evidence>
<protein>
    <recommendedName>
        <fullName evidence="4">TetR family transcriptional regulator</fullName>
    </recommendedName>
</protein>
<proteinExistence type="predicted"/>
<name>A0ABV1VWX4_9ACTN</name>
<evidence type="ECO:0000256" key="1">
    <source>
        <dbReference type="SAM" id="Phobius"/>
    </source>
</evidence>
<feature type="transmembrane region" description="Helical" evidence="1">
    <location>
        <begin position="112"/>
        <end position="131"/>
    </location>
</feature>
<comment type="caution">
    <text evidence="2">The sequence shown here is derived from an EMBL/GenBank/DDBJ whole genome shotgun (WGS) entry which is preliminary data.</text>
</comment>
<organism evidence="2 3">
    <name type="scientific">Streptomyces carpinensis</name>
    <dbReference type="NCBI Taxonomy" id="66369"/>
    <lineage>
        <taxon>Bacteria</taxon>
        <taxon>Bacillati</taxon>
        <taxon>Actinomycetota</taxon>
        <taxon>Actinomycetes</taxon>
        <taxon>Kitasatosporales</taxon>
        <taxon>Streptomycetaceae</taxon>
        <taxon>Streptomyces</taxon>
    </lineage>
</organism>
<accession>A0ABV1VWX4</accession>
<dbReference type="Proteomes" id="UP001458415">
    <property type="component" value="Unassembled WGS sequence"/>
</dbReference>
<evidence type="ECO:0000313" key="2">
    <source>
        <dbReference type="EMBL" id="MER6976430.1"/>
    </source>
</evidence>
<evidence type="ECO:0000313" key="3">
    <source>
        <dbReference type="Proteomes" id="UP001458415"/>
    </source>
</evidence>
<reference evidence="2 3" key="1">
    <citation type="submission" date="2024-06" db="EMBL/GenBank/DDBJ databases">
        <title>The Natural Products Discovery Center: Release of the First 8490 Sequenced Strains for Exploring Actinobacteria Biosynthetic Diversity.</title>
        <authorList>
            <person name="Kalkreuter E."/>
            <person name="Kautsar S.A."/>
            <person name="Yang D."/>
            <person name="Bader C.D."/>
            <person name="Teijaro C.N."/>
            <person name="Fluegel L."/>
            <person name="Davis C.M."/>
            <person name="Simpson J.R."/>
            <person name="Lauterbach L."/>
            <person name="Steele A.D."/>
            <person name="Gui C."/>
            <person name="Meng S."/>
            <person name="Li G."/>
            <person name="Viehrig K."/>
            <person name="Ye F."/>
            <person name="Su P."/>
            <person name="Kiefer A.F."/>
            <person name="Nichols A."/>
            <person name="Cepeda A.J."/>
            <person name="Yan W."/>
            <person name="Fan B."/>
            <person name="Jiang Y."/>
            <person name="Adhikari A."/>
            <person name="Zheng C.-J."/>
            <person name="Schuster L."/>
            <person name="Cowan T.M."/>
            <person name="Smanski M.J."/>
            <person name="Chevrette M.G."/>
            <person name="De Carvalho L.P.S."/>
            <person name="Shen B."/>
        </authorList>
    </citation>
    <scope>NUCLEOTIDE SEQUENCE [LARGE SCALE GENOMIC DNA]</scope>
    <source>
        <strain evidence="2 3">NPDC000634</strain>
    </source>
</reference>
<sequence length="158" mass="17032">MSNAARKNSSDCALDVVRAYVDHDADAVQEALADLHAGGRIEVYAVLSGLLRSTISIMELTGRRWRLDELVRHSDEIATTAPPHYEFAMAEATRAWARGDDSAMRALSGQDLLGAVHMTAVGVAALGLALWGRAGLLDVLREFDRSVTELIDDQLSGA</sequence>
<keyword evidence="1" id="KW-0472">Membrane</keyword>